<dbReference type="AlphaFoldDB" id="A0A512D100"/>
<dbReference type="Proteomes" id="UP000321534">
    <property type="component" value="Unassembled WGS sequence"/>
</dbReference>
<dbReference type="GO" id="GO:0006355">
    <property type="term" value="P:regulation of DNA-templated transcription"/>
    <property type="evidence" value="ECO:0007669"/>
    <property type="project" value="InterPro"/>
</dbReference>
<evidence type="ECO:0000259" key="1">
    <source>
        <dbReference type="PROSITE" id="PS51057"/>
    </source>
</evidence>
<name>A0A512D100_9MICO</name>
<sequence>MSVVELRLDAVRAVLGGARVTEVAAQAGVSRQSVHTWVARYLLEGVSGLADRSHRPPGCKHQTPGSVEVRVAEMRREHPRWGAKRIRMELLRAPGPWSSEGSSEGVVVPSTATINRILRRKDLVTPRPRKRPRDSYVRFERPGPMQLWGIDIVGGIALVDEVTGVVREAKIVTGVDDHSRYCVMAAVVDRATGRAVCLAFAQALG</sequence>
<dbReference type="SUPFAM" id="SSF46689">
    <property type="entry name" value="Homeodomain-like"/>
    <property type="match status" value="1"/>
</dbReference>
<protein>
    <recommendedName>
        <fullName evidence="1">Paired domain-containing protein</fullName>
    </recommendedName>
</protein>
<accession>A0A512D100</accession>
<organism evidence="2 3">
    <name type="scientific">Terrabacter aerolatus</name>
    <dbReference type="NCBI Taxonomy" id="422442"/>
    <lineage>
        <taxon>Bacteria</taxon>
        <taxon>Bacillati</taxon>
        <taxon>Actinomycetota</taxon>
        <taxon>Actinomycetes</taxon>
        <taxon>Micrococcales</taxon>
        <taxon>Intrasporangiaceae</taxon>
        <taxon>Terrabacter</taxon>
    </lineage>
</organism>
<keyword evidence="3" id="KW-1185">Reference proteome</keyword>
<proteinExistence type="predicted"/>
<gene>
    <name evidence="2" type="ORF">TAE01_17500</name>
</gene>
<dbReference type="InterPro" id="IPR001523">
    <property type="entry name" value="Paired_dom"/>
</dbReference>
<reference evidence="2 3" key="1">
    <citation type="submission" date="2019-07" db="EMBL/GenBank/DDBJ databases">
        <title>Whole genome shotgun sequence of Terrabacter aerolatus NBRC 106305.</title>
        <authorList>
            <person name="Hosoyama A."/>
            <person name="Uohara A."/>
            <person name="Ohji S."/>
            <person name="Ichikawa N."/>
        </authorList>
    </citation>
    <scope>NUCLEOTIDE SEQUENCE [LARGE SCALE GENOMIC DNA]</scope>
    <source>
        <strain evidence="2 3">NBRC 106305</strain>
    </source>
</reference>
<dbReference type="InterPro" id="IPR009057">
    <property type="entry name" value="Homeodomain-like_sf"/>
</dbReference>
<feature type="domain" description="Paired" evidence="1">
    <location>
        <begin position="1"/>
        <end position="121"/>
    </location>
</feature>
<dbReference type="PROSITE" id="PS51057">
    <property type="entry name" value="PAIRED_2"/>
    <property type="match status" value="1"/>
</dbReference>
<evidence type="ECO:0000313" key="2">
    <source>
        <dbReference type="EMBL" id="GEO29940.1"/>
    </source>
</evidence>
<dbReference type="GO" id="GO:0003677">
    <property type="term" value="F:DNA binding"/>
    <property type="evidence" value="ECO:0007669"/>
    <property type="project" value="InterPro"/>
</dbReference>
<comment type="caution">
    <text evidence="2">The sequence shown here is derived from an EMBL/GenBank/DDBJ whole genome shotgun (WGS) entry which is preliminary data.</text>
</comment>
<dbReference type="Pfam" id="PF13565">
    <property type="entry name" value="HTH_32"/>
    <property type="match status" value="1"/>
</dbReference>
<evidence type="ECO:0000313" key="3">
    <source>
        <dbReference type="Proteomes" id="UP000321534"/>
    </source>
</evidence>
<dbReference type="EMBL" id="BJYX01000007">
    <property type="protein sequence ID" value="GEO29940.1"/>
    <property type="molecule type" value="Genomic_DNA"/>
</dbReference>